<evidence type="ECO:0000256" key="1">
    <source>
        <dbReference type="ARBA" id="ARBA00009283"/>
    </source>
</evidence>
<evidence type="ECO:0008006" key="8">
    <source>
        <dbReference type="Google" id="ProtNLM"/>
    </source>
</evidence>
<dbReference type="PROSITE" id="PS01238">
    <property type="entry name" value="GDA1_CD39_NTPASE"/>
    <property type="match status" value="1"/>
</dbReference>
<reference evidence="6 7" key="1">
    <citation type="submission" date="2020-08" db="EMBL/GenBank/DDBJ databases">
        <title>Plant Genome Project.</title>
        <authorList>
            <person name="Zhang R.-G."/>
        </authorList>
    </citation>
    <scope>NUCLEOTIDE SEQUENCE [LARGE SCALE GENOMIC DNA]</scope>
    <source>
        <tissue evidence="6">Rhizome</tissue>
    </source>
</reference>
<evidence type="ECO:0000256" key="3">
    <source>
        <dbReference type="PIRSR" id="PIRSR600407-1"/>
    </source>
</evidence>
<dbReference type="EMBL" id="JACMSC010000019">
    <property type="protein sequence ID" value="KAG6474548.1"/>
    <property type="molecule type" value="Genomic_DNA"/>
</dbReference>
<dbReference type="GO" id="GO:0009134">
    <property type="term" value="P:nucleoside diphosphate catabolic process"/>
    <property type="evidence" value="ECO:0007669"/>
    <property type="project" value="TreeGrafter"/>
</dbReference>
<protein>
    <recommendedName>
        <fullName evidence="8">Apyrase</fullName>
    </recommendedName>
</protein>
<evidence type="ECO:0000256" key="5">
    <source>
        <dbReference type="RuleBase" id="RU003833"/>
    </source>
</evidence>
<feature type="active site" description="Proton acceptor" evidence="3">
    <location>
        <position position="11"/>
    </location>
</feature>
<evidence type="ECO:0000313" key="7">
    <source>
        <dbReference type="Proteomes" id="UP000734854"/>
    </source>
</evidence>
<dbReference type="AlphaFoldDB" id="A0A8J5CY83"/>
<keyword evidence="2 5" id="KW-0378">Hydrolase</keyword>
<evidence type="ECO:0000313" key="6">
    <source>
        <dbReference type="EMBL" id="KAG6474548.1"/>
    </source>
</evidence>
<dbReference type="GO" id="GO:0016020">
    <property type="term" value="C:membrane"/>
    <property type="evidence" value="ECO:0007669"/>
    <property type="project" value="TreeGrafter"/>
</dbReference>
<dbReference type="Proteomes" id="UP000734854">
    <property type="component" value="Unassembled WGS sequence"/>
</dbReference>
<keyword evidence="4" id="KW-0067">ATP-binding</keyword>
<name>A0A8J5CY83_ZINOF</name>
<gene>
    <name evidence="6" type="ORF">ZIOFF_068486</name>
</gene>
<dbReference type="GO" id="GO:0005524">
    <property type="term" value="F:ATP binding"/>
    <property type="evidence" value="ECO:0007669"/>
    <property type="project" value="UniProtKB-KW"/>
</dbReference>
<accession>A0A8J5CY83</accession>
<dbReference type="PANTHER" id="PTHR11782:SF3">
    <property type="entry name" value="APYRASE 6-RELATED"/>
    <property type="match status" value="1"/>
</dbReference>
<feature type="binding site" evidence="4">
    <location>
        <begin position="41"/>
        <end position="45"/>
    </location>
    <ligand>
        <name>ATP</name>
        <dbReference type="ChEBI" id="CHEBI:30616"/>
    </ligand>
</feature>
<comment type="caution">
    <text evidence="6">The sequence shown here is derived from an EMBL/GenBank/DDBJ whole genome shotgun (WGS) entry which is preliminary data.</text>
</comment>
<keyword evidence="7" id="KW-1185">Reference proteome</keyword>
<dbReference type="Pfam" id="PF01150">
    <property type="entry name" value="GDA1_CD39"/>
    <property type="match status" value="1"/>
</dbReference>
<dbReference type="PANTHER" id="PTHR11782">
    <property type="entry name" value="ADENOSINE/GUANOSINE DIPHOSPHATASE"/>
    <property type="match status" value="1"/>
</dbReference>
<evidence type="ECO:0000256" key="2">
    <source>
        <dbReference type="ARBA" id="ARBA00022801"/>
    </source>
</evidence>
<keyword evidence="4" id="KW-0547">Nucleotide-binding</keyword>
<dbReference type="InterPro" id="IPR000407">
    <property type="entry name" value="GDA1_CD39_NTPase"/>
</dbReference>
<comment type="similarity">
    <text evidence="1 5">Belongs to the GDA1/CD39 NTPase family.</text>
</comment>
<organism evidence="6 7">
    <name type="scientific">Zingiber officinale</name>
    <name type="common">Ginger</name>
    <name type="synonym">Amomum zingiber</name>
    <dbReference type="NCBI Taxonomy" id="94328"/>
    <lineage>
        <taxon>Eukaryota</taxon>
        <taxon>Viridiplantae</taxon>
        <taxon>Streptophyta</taxon>
        <taxon>Embryophyta</taxon>
        <taxon>Tracheophyta</taxon>
        <taxon>Spermatophyta</taxon>
        <taxon>Magnoliopsida</taxon>
        <taxon>Liliopsida</taxon>
        <taxon>Zingiberales</taxon>
        <taxon>Zingiberaceae</taxon>
        <taxon>Zingiber</taxon>
    </lineage>
</organism>
<proteinExistence type="inferred from homology"/>
<evidence type="ECO:0000256" key="4">
    <source>
        <dbReference type="PIRSR" id="PIRSR600407-2"/>
    </source>
</evidence>
<dbReference type="GO" id="GO:0017110">
    <property type="term" value="F:nucleoside diphosphate phosphatase activity"/>
    <property type="evidence" value="ECO:0007669"/>
    <property type="project" value="TreeGrafter"/>
</dbReference>
<dbReference type="Gene3D" id="3.30.420.150">
    <property type="entry name" value="Exopolyphosphatase. Domain 2"/>
    <property type="match status" value="1"/>
</dbReference>
<sequence>MVNVMVTGSDEGVYAWVAANYALGSLGSDPENTTGILELGGASAQGMYCKDANLRNR</sequence>